<evidence type="ECO:0000256" key="2">
    <source>
        <dbReference type="ARBA" id="ARBA00019992"/>
    </source>
</evidence>
<gene>
    <name evidence="5" type="ORF">PAM7066_03451</name>
</gene>
<dbReference type="InterPro" id="IPR011990">
    <property type="entry name" value="TPR-like_helical_dom_sf"/>
</dbReference>
<dbReference type="AlphaFoldDB" id="A0A1Y5TS72"/>
<evidence type="ECO:0000256" key="1">
    <source>
        <dbReference type="ARBA" id="ARBA00005857"/>
    </source>
</evidence>
<dbReference type="InterPro" id="IPR033891">
    <property type="entry name" value="TTC38"/>
</dbReference>
<sequence>MTLKDIRGLDVTGATAAALVPYEAAVADLQCYRGDPVAQVDAAIEAAPGFAMAHALKAWLHLLGTEPSALPVARAAHAAAAAAAGTARERGHVAAIGHLIDGRWQQAGRVLEDVTIDAPRDALALLGGHQIDFFTGHSRMLRDRIARALPSWDEGVPGFHSVLGMHAFGLEETGAYGRAEAEGRRGVELEPRDGWSQHAVAHVLEMQSRQEDGIAWMRANPAAWATDSFFQVHNWWHLALYHHDIGDYDAVLALFDGEMEGGRSGVVLDMVDASALLWRLHLRGVDVGDRWQTVAQGWEAAAATGSYAFNDTHAVMAFVGAGRRDAATAVIEAQAEAMARDDDNAGFTRDVGHAVARAILAFGDGDYARTTALLRPIRSVAHRFGGSHAQRDVIDLTLIEAAFRSGQANLAAALANERVEVRHESPLAQLFARRAAGMAAA</sequence>
<evidence type="ECO:0000256" key="4">
    <source>
        <dbReference type="ARBA" id="ARBA00022803"/>
    </source>
</evidence>
<protein>
    <recommendedName>
        <fullName evidence="2">Tetratricopeptide repeat protein 38</fullName>
    </recommendedName>
</protein>
<dbReference type="CDD" id="cd05804">
    <property type="entry name" value="StaR_like"/>
    <property type="match status" value="1"/>
</dbReference>
<evidence type="ECO:0000313" key="6">
    <source>
        <dbReference type="Proteomes" id="UP000193870"/>
    </source>
</evidence>
<dbReference type="STRING" id="315423.SAMN04488020_11555"/>
<keyword evidence="3" id="KW-0677">Repeat</keyword>
<name>A0A1Y5TS72_9RHOB</name>
<dbReference type="EMBL" id="FWFV01000014">
    <property type="protein sequence ID" value="SLN68369.1"/>
    <property type="molecule type" value="Genomic_DNA"/>
</dbReference>
<dbReference type="PANTHER" id="PTHR16263:SF4">
    <property type="entry name" value="TETRATRICOPEPTIDE REPEAT PROTEIN 38"/>
    <property type="match status" value="1"/>
</dbReference>
<accession>A0A1Y5TS72</accession>
<dbReference type="PANTHER" id="PTHR16263">
    <property type="entry name" value="TETRATRICOPEPTIDE REPEAT PROTEIN 38"/>
    <property type="match status" value="1"/>
</dbReference>
<evidence type="ECO:0000313" key="5">
    <source>
        <dbReference type="EMBL" id="SLN68369.1"/>
    </source>
</evidence>
<dbReference type="Proteomes" id="UP000193870">
    <property type="component" value="Unassembled WGS sequence"/>
</dbReference>
<keyword evidence="6" id="KW-1185">Reference proteome</keyword>
<keyword evidence="4" id="KW-0802">TPR repeat</keyword>
<dbReference type="OrthoDB" id="9815900at2"/>
<organism evidence="5 6">
    <name type="scientific">Palleronia marisminoris</name>
    <dbReference type="NCBI Taxonomy" id="315423"/>
    <lineage>
        <taxon>Bacteria</taxon>
        <taxon>Pseudomonadati</taxon>
        <taxon>Pseudomonadota</taxon>
        <taxon>Alphaproteobacteria</taxon>
        <taxon>Rhodobacterales</taxon>
        <taxon>Roseobacteraceae</taxon>
        <taxon>Palleronia</taxon>
    </lineage>
</organism>
<dbReference type="RefSeq" id="WP_085855406.1">
    <property type="nucleotide sequence ID" value="NZ_FOPF01000015.1"/>
</dbReference>
<reference evidence="5 6" key="1">
    <citation type="submission" date="2017-03" db="EMBL/GenBank/DDBJ databases">
        <authorList>
            <person name="Afonso C.L."/>
            <person name="Miller P.J."/>
            <person name="Scott M.A."/>
            <person name="Spackman E."/>
            <person name="Goraichik I."/>
            <person name="Dimitrov K.M."/>
            <person name="Suarez D.L."/>
            <person name="Swayne D.E."/>
        </authorList>
    </citation>
    <scope>NUCLEOTIDE SEQUENCE [LARGE SCALE GENOMIC DNA]</scope>
    <source>
        <strain evidence="5 6">CECT 7066</strain>
    </source>
</reference>
<evidence type="ECO:0000256" key="3">
    <source>
        <dbReference type="ARBA" id="ARBA00022737"/>
    </source>
</evidence>
<proteinExistence type="inferred from homology"/>
<dbReference type="Gene3D" id="1.25.40.10">
    <property type="entry name" value="Tetratricopeptide repeat domain"/>
    <property type="match status" value="1"/>
</dbReference>
<comment type="similarity">
    <text evidence="1">Belongs to the TTC38 family.</text>
</comment>